<dbReference type="Pfam" id="PF01040">
    <property type="entry name" value="UbiA"/>
    <property type="match status" value="1"/>
</dbReference>
<dbReference type="InterPro" id="IPR026046">
    <property type="entry name" value="UBIAD1"/>
</dbReference>
<keyword evidence="5 8" id="KW-0812">Transmembrane</keyword>
<comment type="pathway">
    <text evidence="8">Quinol/quinone metabolism; menaquinone biosynthesis; menaquinol from 1,4-dihydroxy-2-naphthoate: step 1/2.</text>
</comment>
<accession>A0A4R8VG58</accession>
<dbReference type="OrthoDB" id="9767568at2"/>
<dbReference type="GO" id="GO:0042371">
    <property type="term" value="P:vitamin K biosynthetic process"/>
    <property type="evidence" value="ECO:0007669"/>
    <property type="project" value="TreeGrafter"/>
</dbReference>
<comment type="subcellular location">
    <subcellularLocation>
        <location evidence="8">Cell membrane</location>
        <topology evidence="8">Multi-pass membrane protein</topology>
    </subcellularLocation>
    <subcellularLocation>
        <location evidence="1">Membrane</location>
        <topology evidence="1">Multi-pass membrane protein</topology>
    </subcellularLocation>
</comment>
<feature type="region of interest" description="Disordered" evidence="10">
    <location>
        <begin position="1"/>
        <end position="57"/>
    </location>
</feature>
<dbReference type="GO" id="GO:0046428">
    <property type="term" value="F:1,4-dihydroxy-2-naphthoate polyprenyltransferase activity"/>
    <property type="evidence" value="ECO:0007669"/>
    <property type="project" value="UniProtKB-UniRule"/>
</dbReference>
<feature type="transmembrane region" description="Helical" evidence="8">
    <location>
        <begin position="274"/>
        <end position="296"/>
    </location>
</feature>
<keyword evidence="2 8" id="KW-0474">Menaquinone biosynthesis</keyword>
<evidence type="ECO:0000256" key="1">
    <source>
        <dbReference type="ARBA" id="ARBA00004141"/>
    </source>
</evidence>
<reference evidence="11 12" key="1">
    <citation type="submission" date="2019-03" db="EMBL/GenBank/DDBJ databases">
        <title>Genomics of glacier-inhabiting Cryobacterium strains.</title>
        <authorList>
            <person name="Liu Q."/>
            <person name="Xin Y.-H."/>
        </authorList>
    </citation>
    <scope>NUCLEOTIDE SEQUENCE [LARGE SCALE GENOMIC DNA]</scope>
    <source>
        <strain evidence="11 12">CGMCC 1.10440</strain>
    </source>
</reference>
<evidence type="ECO:0000256" key="6">
    <source>
        <dbReference type="ARBA" id="ARBA00022989"/>
    </source>
</evidence>
<comment type="caution">
    <text evidence="11">The sequence shown here is derived from an EMBL/GenBank/DDBJ whole genome shotgun (WGS) entry which is preliminary data.</text>
</comment>
<dbReference type="Proteomes" id="UP000298488">
    <property type="component" value="Unassembled WGS sequence"/>
</dbReference>
<keyword evidence="12" id="KW-1185">Reference proteome</keyword>
<dbReference type="HAMAP" id="MF_01937">
    <property type="entry name" value="MenA_1"/>
    <property type="match status" value="1"/>
</dbReference>
<sequence length="351" mass="37357">MQRIDPSKTPVKGAVREPVKQSSKQRAAETPTYEKKKPAKQAKRKGGRPGGRSPVPVVHKATFGDWVAGARIRTLPLAIAPVALGTAAAHAATGFEDWHWVRALLCLAVALGLQIGVNYANDYSDGIRGTDAHRVGPSRLTGSGAAKPRTVLAVALFFFAVAALAGVAVVVLSGQYWMLAVGAVCVLAAWFYTGGKHPYGYYGLGEVFVFVFFGIVATAGTTFVQVGTVNLESWIAGVAAGLLACAVLMANNLRDLDQDRSAGKRTLSVLVGGLTSRILFAVFVLLPFVLLGFFVLLYQNSYLVYFTLLLAIPAVIIVLTAKTPKEFLLALKLTSLTALIYGVWLACTIAF</sequence>
<feature type="transmembrane region" description="Helical" evidence="8">
    <location>
        <begin position="327"/>
        <end position="346"/>
    </location>
</feature>
<dbReference type="PANTHER" id="PTHR13929">
    <property type="entry name" value="1,4-DIHYDROXY-2-NAPHTHOATE OCTAPRENYLTRANSFERASE"/>
    <property type="match status" value="1"/>
</dbReference>
<comment type="similarity">
    <text evidence="8">Belongs to the MenA family. Type 1 subfamily.</text>
</comment>
<proteinExistence type="inferred from homology"/>
<dbReference type="InterPro" id="IPR000537">
    <property type="entry name" value="UbiA_prenyltransferase"/>
</dbReference>
<evidence type="ECO:0000256" key="4">
    <source>
        <dbReference type="ARBA" id="ARBA00022679"/>
    </source>
</evidence>
<keyword evidence="7 8" id="KW-0472">Membrane</keyword>
<feature type="transmembrane region" description="Helical" evidence="8">
    <location>
        <begin position="151"/>
        <end position="170"/>
    </location>
</feature>
<evidence type="ECO:0000313" key="11">
    <source>
        <dbReference type="EMBL" id="TFB80837.1"/>
    </source>
</evidence>
<dbReference type="CDD" id="cd13962">
    <property type="entry name" value="PT_UbiA_UBIAD1"/>
    <property type="match status" value="1"/>
</dbReference>
<dbReference type="EMBL" id="SOFI01000003">
    <property type="protein sequence ID" value="TFB80837.1"/>
    <property type="molecule type" value="Genomic_DNA"/>
</dbReference>
<evidence type="ECO:0000256" key="10">
    <source>
        <dbReference type="SAM" id="MobiDB-lite"/>
    </source>
</evidence>
<dbReference type="UniPathway" id="UPA00079">
    <property type="reaction ID" value="UER00168"/>
</dbReference>
<evidence type="ECO:0000256" key="7">
    <source>
        <dbReference type="ARBA" id="ARBA00023136"/>
    </source>
</evidence>
<dbReference type="PIRSF" id="PIRSF005355">
    <property type="entry name" value="UBIAD1"/>
    <property type="match status" value="1"/>
</dbReference>
<dbReference type="GO" id="GO:0005886">
    <property type="term" value="C:plasma membrane"/>
    <property type="evidence" value="ECO:0007669"/>
    <property type="project" value="UniProtKB-SubCell"/>
</dbReference>
<feature type="transmembrane region" description="Helical" evidence="8">
    <location>
        <begin position="176"/>
        <end position="195"/>
    </location>
</feature>
<comment type="catalytic activity">
    <reaction evidence="8">
        <text>an all-trans-polyprenyl diphosphate + 1,4-dihydroxy-2-naphthoate + H(+) = a 2-demethylmenaquinol + CO2 + diphosphate</text>
        <dbReference type="Rhea" id="RHEA:26478"/>
        <dbReference type="Rhea" id="RHEA-COMP:9563"/>
        <dbReference type="Rhea" id="RHEA-COMP:9564"/>
        <dbReference type="ChEBI" id="CHEBI:11173"/>
        <dbReference type="ChEBI" id="CHEBI:15378"/>
        <dbReference type="ChEBI" id="CHEBI:16526"/>
        <dbReference type="ChEBI" id="CHEBI:33019"/>
        <dbReference type="ChEBI" id="CHEBI:55437"/>
        <dbReference type="ChEBI" id="CHEBI:58914"/>
        <dbReference type="EC" id="2.5.1.74"/>
    </reaction>
</comment>
<evidence type="ECO:0000256" key="8">
    <source>
        <dbReference type="HAMAP-Rule" id="MF_01937"/>
    </source>
</evidence>
<gene>
    <name evidence="8" type="primary">menA</name>
    <name evidence="11" type="ORF">E3N84_08740</name>
</gene>
<protein>
    <recommendedName>
        <fullName evidence="8 9">1,4-dihydroxy-2-naphthoate octaprenyltransferase</fullName>
        <shortName evidence="8">DHNA-octaprenyltransferase</shortName>
        <ecNumber evidence="8 9">2.5.1.74</ecNumber>
    </recommendedName>
</protein>
<feature type="transmembrane region" description="Helical" evidence="8">
    <location>
        <begin position="234"/>
        <end position="253"/>
    </location>
</feature>
<keyword evidence="4 8" id="KW-0808">Transferase</keyword>
<evidence type="ECO:0000256" key="9">
    <source>
        <dbReference type="NCBIfam" id="TIGR00751"/>
    </source>
</evidence>
<feature type="transmembrane region" description="Helical" evidence="8">
    <location>
        <begin position="302"/>
        <end position="320"/>
    </location>
</feature>
<keyword evidence="3 8" id="KW-1003">Cell membrane</keyword>
<dbReference type="AlphaFoldDB" id="A0A4R8VG58"/>
<dbReference type="InterPro" id="IPR044878">
    <property type="entry name" value="UbiA_sf"/>
</dbReference>
<organism evidence="11 12">
    <name type="scientific">Terrimesophilobacter mesophilus</name>
    <dbReference type="NCBI Taxonomy" id="433647"/>
    <lineage>
        <taxon>Bacteria</taxon>
        <taxon>Bacillati</taxon>
        <taxon>Actinomycetota</taxon>
        <taxon>Actinomycetes</taxon>
        <taxon>Micrococcales</taxon>
        <taxon>Microbacteriaceae</taxon>
        <taxon>Terrimesophilobacter</taxon>
    </lineage>
</organism>
<dbReference type="EC" id="2.5.1.74" evidence="8 9"/>
<evidence type="ECO:0000256" key="3">
    <source>
        <dbReference type="ARBA" id="ARBA00022475"/>
    </source>
</evidence>
<dbReference type="NCBIfam" id="TIGR00751">
    <property type="entry name" value="menA"/>
    <property type="match status" value="1"/>
</dbReference>
<feature type="transmembrane region" description="Helical" evidence="8">
    <location>
        <begin position="207"/>
        <end position="228"/>
    </location>
</feature>
<evidence type="ECO:0000256" key="2">
    <source>
        <dbReference type="ARBA" id="ARBA00022428"/>
    </source>
</evidence>
<dbReference type="Gene3D" id="1.10.357.140">
    <property type="entry name" value="UbiA prenyltransferase"/>
    <property type="match status" value="1"/>
</dbReference>
<evidence type="ECO:0000313" key="12">
    <source>
        <dbReference type="Proteomes" id="UP000298488"/>
    </source>
</evidence>
<keyword evidence="6 8" id="KW-1133">Transmembrane helix</keyword>
<name>A0A4R8VG58_9MICO</name>
<dbReference type="PANTHER" id="PTHR13929:SF0">
    <property type="entry name" value="UBIA PRENYLTRANSFERASE DOMAIN-CONTAINING PROTEIN 1"/>
    <property type="match status" value="1"/>
</dbReference>
<evidence type="ECO:0000256" key="5">
    <source>
        <dbReference type="ARBA" id="ARBA00022692"/>
    </source>
</evidence>
<comment type="function">
    <text evidence="8">Conversion of 1,4-dihydroxy-2-naphthoate (DHNA) to demethylmenaquinone (DMK).</text>
</comment>
<dbReference type="NCBIfam" id="NF004751">
    <property type="entry name" value="PRK06080.1-3"/>
    <property type="match status" value="1"/>
</dbReference>
<dbReference type="GO" id="GO:0009234">
    <property type="term" value="P:menaquinone biosynthetic process"/>
    <property type="evidence" value="ECO:0007669"/>
    <property type="project" value="UniProtKB-UniRule"/>
</dbReference>
<dbReference type="InterPro" id="IPR004657">
    <property type="entry name" value="MenA"/>
</dbReference>
<feature type="compositionally biased region" description="Basic residues" evidence="10">
    <location>
        <begin position="37"/>
        <end position="47"/>
    </location>
</feature>